<dbReference type="EMBL" id="QYUJ01000014">
    <property type="protein sequence ID" value="RJF72375.1"/>
    <property type="molecule type" value="Genomic_DNA"/>
</dbReference>
<keyword evidence="2" id="KW-1185">Reference proteome</keyword>
<name>A0A418V8D8_9DEIO</name>
<dbReference type="OrthoDB" id="67041at2"/>
<evidence type="ECO:0000313" key="1">
    <source>
        <dbReference type="EMBL" id="RJF72375.1"/>
    </source>
</evidence>
<accession>A0A418V8D8</accession>
<evidence type="ECO:0000313" key="2">
    <source>
        <dbReference type="Proteomes" id="UP000286287"/>
    </source>
</evidence>
<dbReference type="Proteomes" id="UP000286287">
    <property type="component" value="Unassembled WGS sequence"/>
</dbReference>
<protein>
    <submittedName>
        <fullName evidence="1">DinB family protein</fullName>
    </submittedName>
</protein>
<comment type="caution">
    <text evidence="1">The sequence shown here is derived from an EMBL/GenBank/DDBJ whole genome shotgun (WGS) entry which is preliminary data.</text>
</comment>
<dbReference type="RefSeq" id="WP_119764447.1">
    <property type="nucleotide sequence ID" value="NZ_QYUJ01000014.1"/>
</dbReference>
<sequence>MSEPRQGEQHYLDGLLDILREALEGGRPGEGTSFVENTRPGGAAHGLLPTLSRLSAAQASRDVHGTSIAGQARHAAFHLEVAVRWDRDGERGPFDWQGSFLPEQVNEQEWLAVQARLQHAYQEFTAFVRTQKDKPADGDIAGSVAGALAHAAYHLGAVRQMAKAV</sequence>
<gene>
    <name evidence="1" type="ORF">D3875_13270</name>
</gene>
<dbReference type="AlphaFoldDB" id="A0A418V8D8"/>
<proteinExistence type="predicted"/>
<reference evidence="1 2" key="1">
    <citation type="submission" date="2018-09" db="EMBL/GenBank/DDBJ databases">
        <authorList>
            <person name="Zhu H."/>
        </authorList>
    </citation>
    <scope>NUCLEOTIDE SEQUENCE [LARGE SCALE GENOMIC DNA]</scope>
    <source>
        <strain evidence="1 2">K2S05-167</strain>
    </source>
</reference>
<organism evidence="1 2">
    <name type="scientific">Deinococcus cavernae</name>
    <dbReference type="NCBI Taxonomy" id="2320857"/>
    <lineage>
        <taxon>Bacteria</taxon>
        <taxon>Thermotogati</taxon>
        <taxon>Deinococcota</taxon>
        <taxon>Deinococci</taxon>
        <taxon>Deinococcales</taxon>
        <taxon>Deinococcaceae</taxon>
        <taxon>Deinococcus</taxon>
    </lineage>
</organism>